<protein>
    <submittedName>
        <fullName evidence="1">Uncharacterized protein</fullName>
    </submittedName>
</protein>
<name>A0ABU2L8K4_9ACTN</name>
<reference evidence="2" key="1">
    <citation type="submission" date="2023-07" db="EMBL/GenBank/DDBJ databases">
        <title>30 novel species of actinomycetes from the DSMZ collection.</title>
        <authorList>
            <person name="Nouioui I."/>
        </authorList>
    </citation>
    <scope>NUCLEOTIDE SEQUENCE [LARGE SCALE GENOMIC DNA]</scope>
    <source>
        <strain evidence="2">DSM 44917</strain>
    </source>
</reference>
<dbReference type="RefSeq" id="WP_311630854.1">
    <property type="nucleotide sequence ID" value="NZ_JAVREN010000016.1"/>
</dbReference>
<accession>A0ABU2L8K4</accession>
<evidence type="ECO:0000313" key="2">
    <source>
        <dbReference type="Proteomes" id="UP001183388"/>
    </source>
</evidence>
<sequence>MRYIRVRLEGTPEQIEAVDGHVTSVAGDWSTPSGLAFLATDHTEAEPARLVAESFGQWETNAESDVRVAVYGEQQNLLYAD</sequence>
<evidence type="ECO:0000313" key="1">
    <source>
        <dbReference type="EMBL" id="MDT0307900.1"/>
    </source>
</evidence>
<comment type="caution">
    <text evidence="1">The sequence shown here is derived from an EMBL/GenBank/DDBJ whole genome shotgun (WGS) entry which is preliminary data.</text>
</comment>
<keyword evidence="2" id="KW-1185">Reference proteome</keyword>
<dbReference type="EMBL" id="JAVREN010000016">
    <property type="protein sequence ID" value="MDT0307900.1"/>
    <property type="molecule type" value="Genomic_DNA"/>
</dbReference>
<proteinExistence type="predicted"/>
<dbReference type="Proteomes" id="UP001183388">
    <property type="component" value="Unassembled WGS sequence"/>
</dbReference>
<organism evidence="1 2">
    <name type="scientific">Streptomyces boetiae</name>
    <dbReference type="NCBI Taxonomy" id="3075541"/>
    <lineage>
        <taxon>Bacteria</taxon>
        <taxon>Bacillati</taxon>
        <taxon>Actinomycetota</taxon>
        <taxon>Actinomycetes</taxon>
        <taxon>Kitasatosporales</taxon>
        <taxon>Streptomycetaceae</taxon>
        <taxon>Streptomyces</taxon>
    </lineage>
</organism>
<gene>
    <name evidence="1" type="ORF">RM780_13135</name>
</gene>